<dbReference type="NCBIfam" id="TIGR00976">
    <property type="entry name" value="CocE_NonD"/>
    <property type="match status" value="1"/>
</dbReference>
<dbReference type="Gene3D" id="3.40.50.1820">
    <property type="entry name" value="alpha/beta hydrolase"/>
    <property type="match status" value="1"/>
</dbReference>
<sequence length="631" mass="69174">MSGWEELAPGCWRTVLEIPARDGVRLVADLYAPEPDPPAGTVVLERTPYGRRAVRRSDGRMGAKLPPPPEAVAERFVRGGYLVVRQDCRGRGDSGGTFTKYLNEAEDGYDTVAWLVRQDWCDGRVATMGVSYSAHTQAALASLGAPGLAAMFLDSGGFASAYEAGTRMGGAFELKQATWAFHRARNSTEVRENAVLAAALDAEDLEAWFSRMPWRRGASPLRFVPRYEDYLLQQWEHGVFDDYWRQPGIFARGYYDAFPDVPSLHMSSWYDPYVRTATENFRELGRKKHSPAYLVLGPWTHGARSVSHAGDVDFGPHAVLDGNLDEDYTTMRLRWFDAHLKPGTAATRPPAVRYFLMGGGSGRRTPEGRLDHGGRWRTATAWPPEETTDLVLELRADGSLAEPGTPHPPGPEFLEYDFDPADPVPTLGGAVTSGEPVMSGGAFHQRPDERFFGARPPFLPLESRPDVLVFQTPPLTADVAVAGPVTVRLTVSSSAVDTDFTVKLLDVHPPSADYPQGFAMNLTDGILRCRYRDSFAEPTPLVPGATYAITVEAPDTANLFTAGHRIRLDVSSSNFPRFDVNSNTGAPEAGDRRKVVATNRVHLAGRSWLTLPVLPAYATSTRDAAGPTRAR</sequence>
<protein>
    <submittedName>
        <fullName evidence="3">CocE/NonD family hydrolase</fullName>
    </submittedName>
</protein>
<evidence type="ECO:0000313" key="3">
    <source>
        <dbReference type="EMBL" id="GAA5162428.1"/>
    </source>
</evidence>
<reference evidence="4" key="1">
    <citation type="journal article" date="2019" name="Int. J. Syst. Evol. Microbiol.">
        <title>The Global Catalogue of Microorganisms (GCM) 10K type strain sequencing project: providing services to taxonomists for standard genome sequencing and annotation.</title>
        <authorList>
            <consortium name="The Broad Institute Genomics Platform"/>
            <consortium name="The Broad Institute Genome Sequencing Center for Infectious Disease"/>
            <person name="Wu L."/>
            <person name="Ma J."/>
        </authorList>
    </citation>
    <scope>NUCLEOTIDE SEQUENCE [LARGE SCALE GENOMIC DNA]</scope>
    <source>
        <strain evidence="4">JCM 18054</strain>
    </source>
</reference>
<evidence type="ECO:0000256" key="1">
    <source>
        <dbReference type="ARBA" id="ARBA00022801"/>
    </source>
</evidence>
<dbReference type="Gene3D" id="1.10.3020.10">
    <property type="entry name" value="alpha-amino acid ester hydrolase ( Helical cap domain)"/>
    <property type="match status" value="1"/>
</dbReference>
<dbReference type="RefSeq" id="WP_346053960.1">
    <property type="nucleotide sequence ID" value="NZ_BAABIB010000062.1"/>
</dbReference>
<comment type="caution">
    <text evidence="3">The sequence shown here is derived from an EMBL/GenBank/DDBJ whole genome shotgun (WGS) entry which is preliminary data.</text>
</comment>
<dbReference type="Pfam" id="PF08530">
    <property type="entry name" value="PepX_C"/>
    <property type="match status" value="1"/>
</dbReference>
<dbReference type="GO" id="GO:0016787">
    <property type="term" value="F:hydrolase activity"/>
    <property type="evidence" value="ECO:0007669"/>
    <property type="project" value="UniProtKB-KW"/>
</dbReference>
<dbReference type="InterPro" id="IPR005674">
    <property type="entry name" value="CocE/Ser_esterase"/>
</dbReference>
<dbReference type="InterPro" id="IPR000383">
    <property type="entry name" value="Xaa-Pro-like_dom"/>
</dbReference>
<dbReference type="Gene3D" id="2.60.120.260">
    <property type="entry name" value="Galactose-binding domain-like"/>
    <property type="match status" value="1"/>
</dbReference>
<accession>A0ABP9QIE0</accession>
<dbReference type="Pfam" id="PF02129">
    <property type="entry name" value="Peptidase_S15"/>
    <property type="match status" value="1"/>
</dbReference>
<evidence type="ECO:0000313" key="4">
    <source>
        <dbReference type="Proteomes" id="UP001500192"/>
    </source>
</evidence>
<dbReference type="SUPFAM" id="SSF53474">
    <property type="entry name" value="alpha/beta-Hydrolases"/>
    <property type="match status" value="1"/>
</dbReference>
<gene>
    <name evidence="3" type="ORF">GCM10023214_29070</name>
</gene>
<keyword evidence="4" id="KW-1185">Reference proteome</keyword>
<dbReference type="SUPFAM" id="SSF49785">
    <property type="entry name" value="Galactose-binding domain-like"/>
    <property type="match status" value="1"/>
</dbReference>
<dbReference type="Proteomes" id="UP001500192">
    <property type="component" value="Unassembled WGS sequence"/>
</dbReference>
<dbReference type="EMBL" id="BAABIB010000062">
    <property type="protein sequence ID" value="GAA5162428.1"/>
    <property type="molecule type" value="Genomic_DNA"/>
</dbReference>
<dbReference type="InterPro" id="IPR029058">
    <property type="entry name" value="AB_hydrolase_fold"/>
</dbReference>
<organism evidence="3 4">
    <name type="scientific">Amycolatopsis dongchuanensis</name>
    <dbReference type="NCBI Taxonomy" id="1070866"/>
    <lineage>
        <taxon>Bacteria</taxon>
        <taxon>Bacillati</taxon>
        <taxon>Actinomycetota</taxon>
        <taxon>Actinomycetes</taxon>
        <taxon>Pseudonocardiales</taxon>
        <taxon>Pseudonocardiaceae</taxon>
        <taxon>Amycolatopsis</taxon>
    </lineage>
</organism>
<proteinExistence type="predicted"/>
<evidence type="ECO:0000259" key="2">
    <source>
        <dbReference type="SMART" id="SM00939"/>
    </source>
</evidence>
<name>A0ABP9QIE0_9PSEU</name>
<keyword evidence="1 3" id="KW-0378">Hydrolase</keyword>
<dbReference type="InterPro" id="IPR050585">
    <property type="entry name" value="Xaa-Pro_dipeptidyl-ppase/CocE"/>
</dbReference>
<dbReference type="PANTHER" id="PTHR43056">
    <property type="entry name" value="PEPTIDASE S9 PROLYL OLIGOPEPTIDASE"/>
    <property type="match status" value="1"/>
</dbReference>
<feature type="domain" description="Xaa-Pro dipeptidyl-peptidase C-terminal" evidence="2">
    <location>
        <begin position="333"/>
        <end position="612"/>
    </location>
</feature>
<dbReference type="PANTHER" id="PTHR43056:SF10">
    <property type="entry name" value="COCE_NOND FAMILY, PUTATIVE (AFU_ORTHOLOGUE AFUA_7G00600)-RELATED"/>
    <property type="match status" value="1"/>
</dbReference>
<dbReference type="InterPro" id="IPR013736">
    <property type="entry name" value="Xaa-Pro_dipept_C"/>
</dbReference>
<dbReference type="InterPro" id="IPR008979">
    <property type="entry name" value="Galactose-bd-like_sf"/>
</dbReference>
<dbReference type="SMART" id="SM00939">
    <property type="entry name" value="PepX_C"/>
    <property type="match status" value="1"/>
</dbReference>